<dbReference type="VEuPathDB" id="TrichDB:TVAGG3_0377700"/>
<dbReference type="KEGG" id="tva:4745924"/>
<dbReference type="InterPro" id="IPR015943">
    <property type="entry name" value="WD40/YVTN_repeat-like_dom_sf"/>
</dbReference>
<dbReference type="EMBL" id="DS114331">
    <property type="protein sequence ID" value="EAX88269.1"/>
    <property type="molecule type" value="Genomic_DNA"/>
</dbReference>
<dbReference type="VEuPathDB" id="TrichDB:TVAG_176040"/>
<proteinExistence type="predicted"/>
<dbReference type="Proteomes" id="UP000001542">
    <property type="component" value="Unassembled WGS sequence"/>
</dbReference>
<accession>A2G3J7</accession>
<dbReference type="InterPro" id="IPR018846">
    <property type="entry name" value="Beta-prop_RSE1/DDB1/CPSF1_1st"/>
</dbReference>
<feature type="domain" description="RSE1/DDB1/CPSF1 first beta-propeller" evidence="1">
    <location>
        <begin position="23"/>
        <end position="327"/>
    </location>
</feature>
<dbReference type="RefSeq" id="XP_001301199.1">
    <property type="nucleotide sequence ID" value="XM_001301198.1"/>
</dbReference>
<reference evidence="2" key="1">
    <citation type="submission" date="2006-10" db="EMBL/GenBank/DDBJ databases">
        <authorList>
            <person name="Amadeo P."/>
            <person name="Zhao Q."/>
            <person name="Wortman J."/>
            <person name="Fraser-Liggett C."/>
            <person name="Carlton J."/>
        </authorList>
    </citation>
    <scope>NUCLEOTIDE SEQUENCE</scope>
    <source>
        <strain evidence="2">G3</strain>
    </source>
</reference>
<dbReference type="OrthoDB" id="433457at2759"/>
<dbReference type="InterPro" id="IPR050358">
    <property type="entry name" value="RSE1/DDB1/CFT1"/>
</dbReference>
<reference evidence="2" key="2">
    <citation type="journal article" date="2007" name="Science">
        <title>Draft genome sequence of the sexually transmitted pathogen Trichomonas vaginalis.</title>
        <authorList>
            <person name="Carlton J.M."/>
            <person name="Hirt R.P."/>
            <person name="Silva J.C."/>
            <person name="Delcher A.L."/>
            <person name="Schatz M."/>
            <person name="Zhao Q."/>
            <person name="Wortman J.R."/>
            <person name="Bidwell S.L."/>
            <person name="Alsmark U.C.M."/>
            <person name="Besteiro S."/>
            <person name="Sicheritz-Ponten T."/>
            <person name="Noel C.J."/>
            <person name="Dacks J.B."/>
            <person name="Foster P.G."/>
            <person name="Simillion C."/>
            <person name="Van de Peer Y."/>
            <person name="Miranda-Saavedra D."/>
            <person name="Barton G.J."/>
            <person name="Westrop G.D."/>
            <person name="Mueller S."/>
            <person name="Dessi D."/>
            <person name="Fiori P.L."/>
            <person name="Ren Q."/>
            <person name="Paulsen I."/>
            <person name="Zhang H."/>
            <person name="Bastida-Corcuera F.D."/>
            <person name="Simoes-Barbosa A."/>
            <person name="Brown M.T."/>
            <person name="Hayes R.D."/>
            <person name="Mukherjee M."/>
            <person name="Okumura C.Y."/>
            <person name="Schneider R."/>
            <person name="Smith A.J."/>
            <person name="Vanacova S."/>
            <person name="Villalvazo M."/>
            <person name="Haas B.J."/>
            <person name="Pertea M."/>
            <person name="Feldblyum T.V."/>
            <person name="Utterback T.R."/>
            <person name="Shu C.L."/>
            <person name="Osoegawa K."/>
            <person name="de Jong P.J."/>
            <person name="Hrdy I."/>
            <person name="Horvathova L."/>
            <person name="Zubacova Z."/>
            <person name="Dolezal P."/>
            <person name="Malik S.B."/>
            <person name="Logsdon J.M. Jr."/>
            <person name="Henze K."/>
            <person name="Gupta A."/>
            <person name="Wang C.C."/>
            <person name="Dunne R.L."/>
            <person name="Upcroft J.A."/>
            <person name="Upcroft P."/>
            <person name="White O."/>
            <person name="Salzberg S.L."/>
            <person name="Tang P."/>
            <person name="Chiu C.-H."/>
            <person name="Lee Y.-S."/>
            <person name="Embley T.M."/>
            <person name="Coombs G.H."/>
            <person name="Mottram J.C."/>
            <person name="Tachezy J."/>
            <person name="Fraser-Liggett C.M."/>
            <person name="Johnson P.J."/>
        </authorList>
    </citation>
    <scope>NUCLEOTIDE SEQUENCE [LARGE SCALE GENOMIC DNA]</scope>
    <source>
        <strain evidence="2">G3</strain>
    </source>
</reference>
<dbReference type="SMR" id="A2G3J7"/>
<protein>
    <recommendedName>
        <fullName evidence="1">RSE1/DDB1/CPSF1 first beta-propeller domain-containing protein</fullName>
    </recommendedName>
</protein>
<dbReference type="GO" id="GO:0005634">
    <property type="term" value="C:nucleus"/>
    <property type="evidence" value="ECO:0000318"/>
    <property type="project" value="GO_Central"/>
</dbReference>
<gene>
    <name evidence="2" type="ORF">TVAG_176040</name>
</gene>
<dbReference type="Gene3D" id="2.130.10.10">
    <property type="entry name" value="YVTN repeat-like/Quinoprotein amine dehydrogenase"/>
    <property type="match status" value="2"/>
</dbReference>
<keyword evidence="3" id="KW-1185">Reference proteome</keyword>
<name>A2G3J7_TRIV3</name>
<organism evidence="2 3">
    <name type="scientific">Trichomonas vaginalis (strain ATCC PRA-98 / G3)</name>
    <dbReference type="NCBI Taxonomy" id="412133"/>
    <lineage>
        <taxon>Eukaryota</taxon>
        <taxon>Metamonada</taxon>
        <taxon>Parabasalia</taxon>
        <taxon>Trichomonadida</taxon>
        <taxon>Trichomonadidae</taxon>
        <taxon>Trichomonas</taxon>
    </lineage>
</organism>
<dbReference type="Pfam" id="PF10433">
    <property type="entry name" value="Beta-prop_RSE1_1st"/>
    <property type="match status" value="1"/>
</dbReference>
<evidence type="ECO:0000313" key="2">
    <source>
        <dbReference type="EMBL" id="EAX88269.1"/>
    </source>
</evidence>
<dbReference type="SUPFAM" id="SSF82171">
    <property type="entry name" value="DPP6 N-terminal domain-like"/>
    <property type="match status" value="1"/>
</dbReference>
<dbReference type="InterPro" id="IPR011047">
    <property type="entry name" value="Quinoprotein_ADH-like_sf"/>
</dbReference>
<dbReference type="InParanoid" id="A2G3J7"/>
<dbReference type="FunFam" id="2.130.10.10:FF:002584">
    <property type="entry name" value="Uncharacterized protein"/>
    <property type="match status" value="1"/>
</dbReference>
<sequence>MSFAISEVLSPTSITTAALIPQFSPNGDVLAAARGNRLYLYPIENDLLGTPQIVKLYGTIHKIIPLSSSMVSNILVILTDLRSCILNCDDDGNIHTVSAGNLTPSPPCLPLDEIKYAVIPSALVIKFHSNDLTVYPITSECEIGAPFPITISCKSIVDFVFIGPISRVTRLAVLTEEYHDNPKLHLFEIDLTNNLGTEDINQTISLPEDTYMIFPYLPETHSVVMSFSSLKAISVTYASGLPPKPQSYTIFTPNKLAWFAQMKENFYAFIDDKGTIRVSEISEDNMLRFTDLGKAPIPSSVVAVTGSLLFVAAKAGPAHLFEVQHTKLEKKMIIDNSDSVREFTGETILFQSAIAKAERQIKLKPSFILQMKGITNIWSKQNDESDSIVLSSPSQSYFLEGSDGVYEEKEEEKFTKDETTIYFSFEPVMIQVTPSKAIFGNTKIEGDFIGANSDNQRLILIQSDSASVYDLNDDKELHKFDGIFTAAAFGDDGCLLLANLDRVTVFDRKFNEINSFSLISPVVSLFMKHKTVYAAHAQKGVTLFANNRCHFFNVDGFHSVIKEINGKVVVFGENPVCFDGGKLKHYGSPRTIDGTFLGDQIIVLSRDGLTFCQEQRESFQVTTFSDEKMPMMFRQINGGYVYAISDMIYASKDFISARKTFLNPDNGKIFKLESDVVFMEFVEGVLVVLTKRNIHLFIADSPSSIYECNVHKNHQDGISLGVYKNQLYVIYLHSVKFYHVERTINGVEFADSGTPRLDNHQAIVCGNCGSNLFVFGDEDGRIRIFAGNEMKEIANGTISHKISKISVLGDSVLVGTSYGEIIAVSPMNDSAKQVKIESASSLSAGFPITAISKEYDGYLLVGNQLGQVFKVTKRSHPRGFSDVYQVIEQKVFSEGHLNKMLERSVMFKRYILRSERFVDMDLINDFLEMSPEQQQSILESQINRDDALATLLLY</sequence>
<evidence type="ECO:0000259" key="1">
    <source>
        <dbReference type="Pfam" id="PF10433"/>
    </source>
</evidence>
<evidence type="ECO:0000313" key="3">
    <source>
        <dbReference type="Proteomes" id="UP000001542"/>
    </source>
</evidence>
<dbReference type="SUPFAM" id="SSF50998">
    <property type="entry name" value="Quinoprotein alcohol dehydrogenase-like"/>
    <property type="match status" value="1"/>
</dbReference>
<dbReference type="AlphaFoldDB" id="A2G3J7"/>
<dbReference type="PANTHER" id="PTHR10644">
    <property type="entry name" value="DNA REPAIR/RNA PROCESSING CPSF FAMILY"/>
    <property type="match status" value="1"/>
</dbReference>